<dbReference type="GO" id="GO:0016020">
    <property type="term" value="C:membrane"/>
    <property type="evidence" value="ECO:0000318"/>
    <property type="project" value="GO_Central"/>
</dbReference>
<dbReference type="EMBL" id="CM008962">
    <property type="protein sequence ID" value="PNW88125.1"/>
    <property type="molecule type" value="Genomic_DNA"/>
</dbReference>
<evidence type="ECO:0000256" key="1">
    <source>
        <dbReference type="SAM" id="MobiDB-lite"/>
    </source>
</evidence>
<gene>
    <name evidence="2" type="ORF">CHLRE_01g015300v5</name>
</gene>
<sequence>MPERASASRKSARVASGAGPQAGAGQSTSPSPAADGSRVWLPELVERYARFLPPNEVALTLRLVCRATASQFRGGQHTIIRLSQPCPPAEFAAHWGDVRLLRLLPRERRRQLLQLTAAAGVLDNLRLLLDRHGAEHCRGGPDVLQAAAEAGQVAVCHWLHGRLWGGGGAGGGMDLASHYDLMQQAGKSGSRETCEWALAARPVPPHSRAHVKLLAAGARGAVGAGHTAVMDWFLGQLPDDLRQPPAAPPQQQQQQQQENQVPPAAPEEDGEEEDAPAGQQAPQAAADGNGAGAGAGAALMGQVAGMVMMAADMAQAMGLAQMAEAFQGAVAAMDGAGAAAAAAAAGGADAVAAGVAAAAGGGGGAVAVQSLRVDDNAPWDAWPRLDATALLRLPQLLEAAAEGAPCADTLEQLHMRYLDKPGRALDTEQCKRLVVAAARCKAADWRARLELLEARRYPRPPRACAAAVGAAAGEEGLARLRWLLGRGFSLEQDVVSSAAEGNNTAVLSYVLGEGLHVGGIHFILAAVMAARSGALDCLRLLQDHAVAAAAAAAAAGAAAEGAAAAAAGAAAEGAAAAVQVSWHLGAGFASAIESGHVDVVEWMLATMPAQLDMEHAQQAAAAGGHRQLVTLLEGHGVPLSEQAFVAAAEAGDEGMMEWLVREAGCPMGNDGSAYVQAAYQGDVAALAALRRLGCPWRHRTFTRAVYDPRNNDWGADKEELLWLLEAGCPVNWRLAIAAAEEHRDRDLAGWLRQQELQRSAWARGRRLRPRGGLGGSAAAGTQEEELEGEDEEAGEA</sequence>
<evidence type="ECO:0000313" key="2">
    <source>
        <dbReference type="EMBL" id="PNW88125.1"/>
    </source>
</evidence>
<dbReference type="GO" id="GO:0004620">
    <property type="term" value="F:phospholipase activity"/>
    <property type="evidence" value="ECO:0000318"/>
    <property type="project" value="GO_Central"/>
</dbReference>
<feature type="compositionally biased region" description="Low complexity" evidence="1">
    <location>
        <begin position="276"/>
        <end position="288"/>
    </location>
</feature>
<dbReference type="OrthoDB" id="545864at2759"/>
<dbReference type="InParanoid" id="A8HPJ1"/>
<dbReference type="GO" id="GO:0071944">
    <property type="term" value="C:cell periphery"/>
    <property type="evidence" value="ECO:0000318"/>
    <property type="project" value="GO_Central"/>
</dbReference>
<dbReference type="PaxDb" id="3055-EDP09201"/>
<reference evidence="2 3" key="1">
    <citation type="journal article" date="2007" name="Science">
        <title>The Chlamydomonas genome reveals the evolution of key animal and plant functions.</title>
        <authorList>
            <person name="Merchant S.S."/>
            <person name="Prochnik S.E."/>
            <person name="Vallon O."/>
            <person name="Harris E.H."/>
            <person name="Karpowicz S.J."/>
            <person name="Witman G.B."/>
            <person name="Terry A."/>
            <person name="Salamov A."/>
            <person name="Fritz-Laylin L.K."/>
            <person name="Marechal-Drouard L."/>
            <person name="Marshall W.F."/>
            <person name="Qu L.H."/>
            <person name="Nelson D.R."/>
            <person name="Sanderfoot A.A."/>
            <person name="Spalding M.H."/>
            <person name="Kapitonov V.V."/>
            <person name="Ren Q."/>
            <person name="Ferris P."/>
            <person name="Lindquist E."/>
            <person name="Shapiro H."/>
            <person name="Lucas S.M."/>
            <person name="Grimwood J."/>
            <person name="Schmutz J."/>
            <person name="Cardol P."/>
            <person name="Cerutti H."/>
            <person name="Chanfreau G."/>
            <person name="Chen C.L."/>
            <person name="Cognat V."/>
            <person name="Croft M.T."/>
            <person name="Dent R."/>
            <person name="Dutcher S."/>
            <person name="Fernandez E."/>
            <person name="Fukuzawa H."/>
            <person name="Gonzalez-Ballester D."/>
            <person name="Gonzalez-Halphen D."/>
            <person name="Hallmann A."/>
            <person name="Hanikenne M."/>
            <person name="Hippler M."/>
            <person name="Inwood W."/>
            <person name="Jabbari K."/>
            <person name="Kalanon M."/>
            <person name="Kuras R."/>
            <person name="Lefebvre P.A."/>
            <person name="Lemaire S.D."/>
            <person name="Lobanov A.V."/>
            <person name="Lohr M."/>
            <person name="Manuell A."/>
            <person name="Meier I."/>
            <person name="Mets L."/>
            <person name="Mittag M."/>
            <person name="Mittelmeier T."/>
            <person name="Moroney J.V."/>
            <person name="Moseley J."/>
            <person name="Napoli C."/>
            <person name="Nedelcu A.M."/>
            <person name="Niyogi K."/>
            <person name="Novoselov S.V."/>
            <person name="Paulsen I.T."/>
            <person name="Pazour G."/>
            <person name="Purton S."/>
            <person name="Ral J.P."/>
            <person name="Riano-Pachon D.M."/>
            <person name="Riekhof W."/>
            <person name="Rymarquis L."/>
            <person name="Schroda M."/>
            <person name="Stern D."/>
            <person name="Umen J."/>
            <person name="Willows R."/>
            <person name="Wilson N."/>
            <person name="Zimmer S.L."/>
            <person name="Allmer J."/>
            <person name="Balk J."/>
            <person name="Bisova K."/>
            <person name="Chen C.J."/>
            <person name="Elias M."/>
            <person name="Gendler K."/>
            <person name="Hauser C."/>
            <person name="Lamb M.R."/>
            <person name="Ledford H."/>
            <person name="Long J.C."/>
            <person name="Minagawa J."/>
            <person name="Page M.D."/>
            <person name="Pan J."/>
            <person name="Pootakham W."/>
            <person name="Roje S."/>
            <person name="Rose A."/>
            <person name="Stahlberg E."/>
            <person name="Terauchi A.M."/>
            <person name="Yang P."/>
            <person name="Ball S."/>
            <person name="Bowler C."/>
            <person name="Dieckmann C.L."/>
            <person name="Gladyshev V.N."/>
            <person name="Green P."/>
            <person name="Jorgensen R."/>
            <person name="Mayfield S."/>
            <person name="Mueller-Roeber B."/>
            <person name="Rajamani S."/>
            <person name="Sayre R.T."/>
            <person name="Brokstein P."/>
            <person name="Dubchak I."/>
            <person name="Goodstein D."/>
            <person name="Hornick L."/>
            <person name="Huang Y.W."/>
            <person name="Jhaveri J."/>
            <person name="Luo Y."/>
            <person name="Martinez D."/>
            <person name="Ngau W.C."/>
            <person name="Otillar B."/>
            <person name="Poliakov A."/>
            <person name="Porter A."/>
            <person name="Szajkowski L."/>
            <person name="Werner G."/>
            <person name="Zhou K."/>
            <person name="Grigoriev I.V."/>
            <person name="Rokhsar D.S."/>
            <person name="Grossman A.R."/>
        </authorList>
    </citation>
    <scope>NUCLEOTIDE SEQUENCE [LARGE SCALE GENOMIC DNA]</scope>
    <source>
        <strain evidence="3">CC-503</strain>
    </source>
</reference>
<keyword evidence="3" id="KW-1185">Reference proteome</keyword>
<dbReference type="Proteomes" id="UP000006906">
    <property type="component" value="Chromosome 1"/>
</dbReference>
<name>A8HPJ1_CHLRE</name>
<feature type="compositionally biased region" description="Low complexity" evidence="1">
    <location>
        <begin position="1"/>
        <end position="27"/>
    </location>
</feature>
<feature type="region of interest" description="Disordered" evidence="1">
    <location>
        <begin position="1"/>
        <end position="36"/>
    </location>
</feature>
<feature type="region of interest" description="Disordered" evidence="1">
    <location>
        <begin position="766"/>
        <end position="796"/>
    </location>
</feature>
<dbReference type="PANTHER" id="PTHR12393">
    <property type="entry name" value="SPHINGOMYELIN PHOSPHODIESTERASE RELATED"/>
    <property type="match status" value="1"/>
</dbReference>
<accession>A8HPJ1</accession>
<evidence type="ECO:0000313" key="3">
    <source>
        <dbReference type="Proteomes" id="UP000006906"/>
    </source>
</evidence>
<dbReference type="GeneID" id="5715106"/>
<dbReference type="GO" id="GO:0005783">
    <property type="term" value="C:endoplasmic reticulum"/>
    <property type="evidence" value="ECO:0000318"/>
    <property type="project" value="GO_Central"/>
</dbReference>
<feature type="region of interest" description="Disordered" evidence="1">
    <location>
        <begin position="238"/>
        <end position="292"/>
    </location>
</feature>
<dbReference type="AlphaFoldDB" id="A8HPJ1"/>
<dbReference type="GO" id="GO:0046513">
    <property type="term" value="P:ceramide biosynthetic process"/>
    <property type="evidence" value="ECO:0000318"/>
    <property type="project" value="GO_Central"/>
</dbReference>
<protein>
    <submittedName>
        <fullName evidence="2">Uncharacterized protein</fullName>
    </submittedName>
</protein>
<dbReference type="ProMEX" id="A8HPJ1"/>
<feature type="compositionally biased region" description="Acidic residues" evidence="1">
    <location>
        <begin position="266"/>
        <end position="275"/>
    </location>
</feature>
<dbReference type="HOGENOM" id="CLU_414692_0_0_1"/>
<proteinExistence type="predicted"/>
<dbReference type="Gramene" id="PNW88125">
    <property type="protein sequence ID" value="PNW88125"/>
    <property type="gene ID" value="CHLRE_01g015300v5"/>
</dbReference>
<dbReference type="PANTHER" id="PTHR12393:SF6">
    <property type="entry name" value="SPHINGOMYELIN PHOSPHODIESTERASE 2"/>
    <property type="match status" value="1"/>
</dbReference>
<feature type="compositionally biased region" description="Low complexity" evidence="1">
    <location>
        <begin position="249"/>
        <end position="262"/>
    </location>
</feature>
<dbReference type="KEGG" id="cre:CHLRE_01g015300v5"/>
<dbReference type="InterPro" id="IPR036770">
    <property type="entry name" value="Ankyrin_rpt-contain_sf"/>
</dbReference>
<dbReference type="SUPFAM" id="SSF48403">
    <property type="entry name" value="Ankyrin repeat"/>
    <property type="match status" value="1"/>
</dbReference>
<organism evidence="2 3">
    <name type="scientific">Chlamydomonas reinhardtii</name>
    <name type="common">Chlamydomonas smithii</name>
    <dbReference type="NCBI Taxonomy" id="3055"/>
    <lineage>
        <taxon>Eukaryota</taxon>
        <taxon>Viridiplantae</taxon>
        <taxon>Chlorophyta</taxon>
        <taxon>core chlorophytes</taxon>
        <taxon>Chlorophyceae</taxon>
        <taxon>CS clade</taxon>
        <taxon>Chlamydomonadales</taxon>
        <taxon>Chlamydomonadaceae</taxon>
        <taxon>Chlamydomonas</taxon>
    </lineage>
</organism>
<dbReference type="GO" id="GO:0030149">
    <property type="term" value="P:sphingolipid catabolic process"/>
    <property type="evidence" value="ECO:0000318"/>
    <property type="project" value="GO_Central"/>
</dbReference>
<feature type="compositionally biased region" description="Acidic residues" evidence="1">
    <location>
        <begin position="782"/>
        <end position="796"/>
    </location>
</feature>
<dbReference type="RefSeq" id="XP_001689463.1">
    <property type="nucleotide sequence ID" value="XM_001689411.2"/>
</dbReference>